<feature type="non-terminal residue" evidence="5">
    <location>
        <position position="189"/>
    </location>
</feature>
<organism evidence="5">
    <name type="scientific">mine drainage metagenome</name>
    <dbReference type="NCBI Taxonomy" id="410659"/>
    <lineage>
        <taxon>unclassified sequences</taxon>
        <taxon>metagenomes</taxon>
        <taxon>ecological metagenomes</taxon>
    </lineage>
</organism>
<keyword evidence="3" id="KW-0998">Cell outer membrane</keyword>
<dbReference type="PANTHER" id="PTHR37423">
    <property type="entry name" value="SOLUBLE LYTIC MUREIN TRANSGLYCOSYLASE-RELATED"/>
    <property type="match status" value="1"/>
</dbReference>
<evidence type="ECO:0000256" key="2">
    <source>
        <dbReference type="ARBA" id="ARBA00023136"/>
    </source>
</evidence>
<evidence type="ECO:0000313" key="5">
    <source>
        <dbReference type="EMBL" id="EQD40861.1"/>
    </source>
</evidence>
<name>T0YYW7_9ZZZZ</name>
<dbReference type="Gene3D" id="1.25.40.10">
    <property type="entry name" value="Tetratricopeptide repeat domain"/>
    <property type="match status" value="1"/>
</dbReference>
<keyword evidence="1" id="KW-0732">Signal</keyword>
<comment type="caution">
    <text evidence="5">The sequence shown here is derived from an EMBL/GenBank/DDBJ whole genome shotgun (WGS) entry which is preliminary data.</text>
</comment>
<dbReference type="NCBIfam" id="TIGR03302">
    <property type="entry name" value="OM_YfiO"/>
    <property type="match status" value="1"/>
</dbReference>
<dbReference type="InterPro" id="IPR017689">
    <property type="entry name" value="BamD"/>
</dbReference>
<keyword evidence="2" id="KW-0472">Membrane</keyword>
<dbReference type="EMBL" id="AUZX01011972">
    <property type="protein sequence ID" value="EQD40861.1"/>
    <property type="molecule type" value="Genomic_DNA"/>
</dbReference>
<proteinExistence type="predicted"/>
<accession>T0YYW7</accession>
<evidence type="ECO:0000256" key="1">
    <source>
        <dbReference type="ARBA" id="ARBA00022729"/>
    </source>
</evidence>
<dbReference type="InterPro" id="IPR039565">
    <property type="entry name" value="BamD-like"/>
</dbReference>
<reference evidence="5" key="2">
    <citation type="journal article" date="2014" name="ISME J.">
        <title>Microbial stratification in low pH oxic and suboxic macroscopic growths along an acid mine drainage.</title>
        <authorList>
            <person name="Mendez-Garcia C."/>
            <person name="Mesa V."/>
            <person name="Sprenger R.R."/>
            <person name="Richter M."/>
            <person name="Diez M.S."/>
            <person name="Solano J."/>
            <person name="Bargiela R."/>
            <person name="Golyshina O.V."/>
            <person name="Manteca A."/>
            <person name="Ramos J.L."/>
            <person name="Gallego J.R."/>
            <person name="Llorente I."/>
            <person name="Martins Dos Santos V.A."/>
            <person name="Jensen O.N."/>
            <person name="Pelaez A.I."/>
            <person name="Sanchez J."/>
            <person name="Ferrer M."/>
        </authorList>
    </citation>
    <scope>NUCLEOTIDE SEQUENCE</scope>
</reference>
<gene>
    <name evidence="5" type="ORF">B1A_16294</name>
</gene>
<dbReference type="Pfam" id="PF13525">
    <property type="entry name" value="YfiO"/>
    <property type="match status" value="1"/>
</dbReference>
<sequence>MPSHSSSQGRARGTLVAALCVLALALTGCAHRKLMLNSPVAVYKQAKKELADYDYNSAIKLLLRLTAVYPFSMQARQAQLDLIFAYYRAGQNEAAINAANTFIQQHPTQPRCDYAWYMKGVVDFPRRANPIERAFGASLSKRPPLKLRKSFDDFRTVVERYPHSIYAHDAWQRMIYLRDRLAAYDVYVA</sequence>
<reference evidence="5" key="1">
    <citation type="submission" date="2013-08" db="EMBL/GenBank/DDBJ databases">
        <authorList>
            <person name="Mendez C."/>
            <person name="Richter M."/>
            <person name="Ferrer M."/>
            <person name="Sanchez J."/>
        </authorList>
    </citation>
    <scope>NUCLEOTIDE SEQUENCE</scope>
</reference>
<feature type="domain" description="Outer membrane lipoprotein BamD-like" evidence="4">
    <location>
        <begin position="38"/>
        <end position="189"/>
    </location>
</feature>
<evidence type="ECO:0000259" key="4">
    <source>
        <dbReference type="Pfam" id="PF13525"/>
    </source>
</evidence>
<dbReference type="AlphaFoldDB" id="T0YYW7"/>
<dbReference type="InterPro" id="IPR011990">
    <property type="entry name" value="TPR-like_helical_dom_sf"/>
</dbReference>
<dbReference type="SUPFAM" id="SSF48452">
    <property type="entry name" value="TPR-like"/>
    <property type="match status" value="1"/>
</dbReference>
<dbReference type="PANTHER" id="PTHR37423:SF2">
    <property type="entry name" value="MEMBRANE-BOUND LYTIC MUREIN TRANSGLYCOSYLASE C"/>
    <property type="match status" value="1"/>
</dbReference>
<keyword evidence="5" id="KW-0449">Lipoprotein</keyword>
<evidence type="ECO:0000256" key="3">
    <source>
        <dbReference type="ARBA" id="ARBA00023237"/>
    </source>
</evidence>
<protein>
    <submittedName>
        <fullName evidence="5">Competence lipoprotein ComL</fullName>
    </submittedName>
</protein>